<dbReference type="eggNOG" id="COG1572">
    <property type="taxonomic scope" value="Bacteria"/>
</dbReference>
<dbReference type="InterPro" id="IPR011049">
    <property type="entry name" value="Serralysin-like_metalloprot_C"/>
</dbReference>
<dbReference type="GO" id="GO:0090729">
    <property type="term" value="F:toxin activity"/>
    <property type="evidence" value="ECO:0007669"/>
    <property type="project" value="UniProtKB-KW"/>
</dbReference>
<evidence type="ECO:0000256" key="5">
    <source>
        <dbReference type="ARBA" id="ARBA00023136"/>
    </source>
</evidence>
<sequence length="1999" mass="212261">MASHDKSFSTSTELALMFGNFFGVAEADNLSIDTDSSGTATENFAQTPQANIVSGRQTSLEFTDNRTQQAESTTTPNLLAAQTPTSTINVNYNGFSTQAQAAFEYAVDIWENLIVSPVPIEVEANWIPLGTGTLGSAGANDYYSNFTNAAYADTWYPIALANSLAGFDLDTTAHDINANFNSNKSNWYFGTDGNTPAGKTDFVSVVLHELGHGLGFLGSMDYDSNTEQGSWWSQPLIYDHFTVNGSGQKLIDTFPNNSVALGAQLTSDNLFFNGSNAVAANGGTNPKLYAPSTWDSGSSYAHLDEAIYESGNSNALMTPQISTGEAHHDPGAVTLGIFEDLGWVINLADLWGWGFNVTPQALDAGDSFNIDFDITNTGSSAGAFDVSFYLSSNNYISTVDHLLGSTTINGLAGNSTRSFTTSLNLPSVNHSFWNGNGTYYIGMTVDSGSDVTEVYETNNSNVGFLFDYDYVAINNTQLADLSGSDFDITPQSLDAGDSFDIDFDITNTGSSAGAFDVSFYLSSNNYISTMDHLLYSGTINGLAGNSTGSFTTSLNLPGVNHSFWNGDGTYYIGMLVDSGADVTEVNETNNSNFGFLFDYDDVVINNTQLADLSGSDFDITPQSLDAGDSFDIDFDITNTGSSAGAFDVSFYLSSDNTISTTDHLLDSTTINGLAGNSTGSFITSLNLPDVNHSFWNGDGTYYIGMLVDSGADVTETNENNNSNVGFLFDYDDVVINNTQLADLSGSDFDVTSEPLDAGDSFDIDFDITNTGSSAGAFDVSFYLSSNNTISTVDHLLGSATINGLAGNSTGSFTTSLNLPGVNHSFWDLYGDDSYYIGMRVDSGADVTETNETNNSNVGFLFDYDDVVINNTQLADLSGSDFNVNPEPLDAGDSFNIDFDITNTGGSAGAFDVSFYLSSNNTISTVDHLLGSATINGLAGNSTGSFTTSLNLPGVNHSFWDLYGDDSYYIGMRVDSGADVTETNETNNSNVGFLFDYDDVAINNTQLADLSGVYFDVTSEPLDAGDSFDIDFDITNTGSSAGAFDVSFYLSSNNTISTTDHLLGSTTINGLAGNSTSSFVTSLSLPSVNHSFWDLYGDDTYYIGMKVDSGLDVTEVNETNNSNVGFLFDYDDVVINNTQLADLSGLYFDVAPEPLDAGDSFDIDFDITNTGSSAGAFDVSFYLSSNNTISTTDHLLGSATINGLAGNSTGSFITSLNLPGVNHSFWNGDGTYYIGMEVDSGLDVTEVNETNNSNVGFLFDYDDVVINNTQLADLSGLYFDVAPEPLDAGDSFDIDFDITNTGSSAGAFDVSFYLSSNNTISTTDHLLGSATINGLAGNSTGSFITSLNLPGVNHSFWNGDGTYYIGMEVDSGSDVTEVNETNNSNVGFLFDYDDVVINNTQLADLSGSDFDVNPEPLDAGDSFDIDFDITNTGSSAGAFDVSFYLSSNNTISTTDYLLGSTTINGLAGNSTGSFTTSLNLPGVNHSFWNLYGDDTYYIGMKVDSGLDVTEVNETNNSNVGFLFDYDDVAINNTQIANLSGLNFNVTPEPLNAGDSFDIDLMIENSGAAAAGVFDVSLYLSSDSNISNSDLLLDTISFTGLAANSSGTFTSNFILPEANDAFWSGDGSYYIGMMVDSGDDITETIETDNANVGLMLDKDNVVINNTKLADLVGVDFNLVQEPLAAGDNFDVNFEVQNLELFAAGAFDVSFYVSTDNTIDTADQFLGSTTINGLAGNSIGAYTTGLTLPGINDSTWNGDGIYYIGMIIDQDGTLPETDETNNSNNGLFVDYDNVLISDTELIGTDDDDTLFGTPGDDILSGLRDDDDLVGGDGDDTLFGDRGDDNLFGEAGNDMLFGDRGDDYLFGGTGNDIIYGDRGDDLLIGVELNLANPGLGEVDSLIGGFGADVFQLGDVFSAYYDDADGTTDGSTDYALITDFDINQDIIELHGSAADYQLATVSPSLPSGIGVFLQSSTPSGQDELIGIVQGESSLSLNDSYFSFV</sequence>
<evidence type="ECO:0000259" key="6">
    <source>
        <dbReference type="Pfam" id="PF07705"/>
    </source>
</evidence>
<dbReference type="RefSeq" id="WP_006103277.1">
    <property type="nucleotide sequence ID" value="NZ_DS989857.1"/>
</dbReference>
<dbReference type="InterPro" id="IPR003995">
    <property type="entry name" value="RTX_toxin_determinant-A"/>
</dbReference>
<keyword evidence="5" id="KW-0472">Membrane</keyword>
<dbReference type="Gene3D" id="2.150.10.10">
    <property type="entry name" value="Serralysin-like metalloprotease, C-terminal"/>
    <property type="match status" value="1"/>
</dbReference>
<keyword evidence="3" id="KW-0677">Repeat</keyword>
<proteinExistence type="predicted"/>
<keyword evidence="2" id="KW-0800">Toxin</keyword>
<organism evidence="7 8">
    <name type="scientific">Coleofasciculus chthonoplastes PCC 7420</name>
    <dbReference type="NCBI Taxonomy" id="118168"/>
    <lineage>
        <taxon>Bacteria</taxon>
        <taxon>Bacillati</taxon>
        <taxon>Cyanobacteriota</taxon>
        <taxon>Cyanophyceae</taxon>
        <taxon>Coleofasciculales</taxon>
        <taxon>Coleofasciculaceae</taxon>
        <taxon>Coleofasciculus</taxon>
    </lineage>
</organism>
<feature type="domain" description="CARDB" evidence="6">
    <location>
        <begin position="356"/>
        <end position="460"/>
    </location>
</feature>
<feature type="domain" description="CARDB" evidence="6">
    <location>
        <begin position="1016"/>
        <end position="1121"/>
    </location>
</feature>
<dbReference type="STRING" id="118168.MC7420_3750"/>
<dbReference type="InterPro" id="IPR018511">
    <property type="entry name" value="Hemolysin-typ_Ca-bd_CS"/>
</dbReference>
<dbReference type="HOGENOM" id="CLU_233944_0_0_3"/>
<feature type="domain" description="CARDB" evidence="6">
    <location>
        <begin position="618"/>
        <end position="722"/>
    </location>
</feature>
<dbReference type="Proteomes" id="UP000003835">
    <property type="component" value="Unassembled WGS sequence"/>
</dbReference>
<feature type="domain" description="CARDB" evidence="6">
    <location>
        <begin position="750"/>
        <end position="855"/>
    </location>
</feature>
<dbReference type="Gene3D" id="2.60.40.10">
    <property type="entry name" value="Immunoglobulins"/>
    <property type="match status" value="11"/>
</dbReference>
<dbReference type="Gene3D" id="3.40.390.10">
    <property type="entry name" value="Collagenase (Catalytic Domain)"/>
    <property type="match status" value="1"/>
</dbReference>
<evidence type="ECO:0000256" key="3">
    <source>
        <dbReference type="ARBA" id="ARBA00022737"/>
    </source>
</evidence>
<feature type="domain" description="CARDB" evidence="6">
    <location>
        <begin position="1280"/>
        <end position="1383"/>
    </location>
</feature>
<keyword evidence="4" id="KW-0843">Virulence</keyword>
<evidence type="ECO:0000313" key="8">
    <source>
        <dbReference type="Proteomes" id="UP000003835"/>
    </source>
</evidence>
<dbReference type="PROSITE" id="PS00330">
    <property type="entry name" value="HEMOLYSIN_CALCIUM"/>
    <property type="match status" value="1"/>
</dbReference>
<protein>
    <submittedName>
        <fullName evidence="7">CARDB domain protein</fullName>
    </submittedName>
</protein>
<feature type="domain" description="CARDB" evidence="6">
    <location>
        <begin position="1149"/>
        <end position="1252"/>
    </location>
</feature>
<reference evidence="7 8" key="1">
    <citation type="submission" date="2008-07" db="EMBL/GenBank/DDBJ databases">
        <authorList>
            <person name="Tandeau de Marsac N."/>
            <person name="Ferriera S."/>
            <person name="Johnson J."/>
            <person name="Kravitz S."/>
            <person name="Beeson K."/>
            <person name="Sutton G."/>
            <person name="Rogers Y.-H."/>
            <person name="Friedman R."/>
            <person name="Frazier M."/>
            <person name="Venter J.C."/>
        </authorList>
    </citation>
    <scope>NUCLEOTIDE SEQUENCE [LARGE SCALE GENOMIC DNA]</scope>
    <source>
        <strain evidence="7 8">PCC 7420</strain>
    </source>
</reference>
<evidence type="ECO:0000256" key="4">
    <source>
        <dbReference type="ARBA" id="ARBA00023026"/>
    </source>
</evidence>
<dbReference type="eggNOG" id="COG2931">
    <property type="taxonomic scope" value="Bacteria"/>
</dbReference>
<feature type="domain" description="CARDB" evidence="6">
    <location>
        <begin position="1410"/>
        <end position="1516"/>
    </location>
</feature>
<feature type="domain" description="CARDB" evidence="6">
    <location>
        <begin position="1673"/>
        <end position="1781"/>
    </location>
</feature>
<dbReference type="InterPro" id="IPR013783">
    <property type="entry name" value="Ig-like_fold"/>
</dbReference>
<dbReference type="EMBL" id="DS989857">
    <property type="protein sequence ID" value="EDX73576.1"/>
    <property type="molecule type" value="Genomic_DNA"/>
</dbReference>
<dbReference type="eggNOG" id="COG3291">
    <property type="taxonomic scope" value="Bacteria"/>
</dbReference>
<comment type="subcellular location">
    <subcellularLocation>
        <location evidence="1">Membrane</location>
    </subcellularLocation>
</comment>
<dbReference type="GO" id="GO:0008237">
    <property type="term" value="F:metallopeptidase activity"/>
    <property type="evidence" value="ECO:0007669"/>
    <property type="project" value="InterPro"/>
</dbReference>
<feature type="domain" description="CARDB" evidence="6">
    <location>
        <begin position="882"/>
        <end position="988"/>
    </location>
</feature>
<dbReference type="InterPro" id="IPR011635">
    <property type="entry name" value="CARDB"/>
</dbReference>
<dbReference type="GO" id="GO:0005576">
    <property type="term" value="C:extracellular region"/>
    <property type="evidence" value="ECO:0007669"/>
    <property type="project" value="InterPro"/>
</dbReference>
<dbReference type="GO" id="GO:0005509">
    <property type="term" value="F:calcium ion binding"/>
    <property type="evidence" value="ECO:0007669"/>
    <property type="project" value="InterPro"/>
</dbReference>
<gene>
    <name evidence="7" type="ORF">MC7420_3750</name>
</gene>
<evidence type="ECO:0000256" key="1">
    <source>
        <dbReference type="ARBA" id="ARBA00004370"/>
    </source>
</evidence>
<dbReference type="SUPFAM" id="SSF51120">
    <property type="entry name" value="beta-Roll"/>
    <property type="match status" value="2"/>
</dbReference>
<dbReference type="SUPFAM" id="SSF55486">
    <property type="entry name" value="Metalloproteases ('zincins'), catalytic domain"/>
    <property type="match status" value="2"/>
</dbReference>
<feature type="domain" description="CARDB" evidence="6">
    <location>
        <begin position="1543"/>
        <end position="1648"/>
    </location>
</feature>
<dbReference type="OrthoDB" id="449081at2"/>
<dbReference type="GO" id="GO:0016020">
    <property type="term" value="C:membrane"/>
    <property type="evidence" value="ECO:0007669"/>
    <property type="project" value="UniProtKB-SubCell"/>
</dbReference>
<feature type="domain" description="CARDB" evidence="6">
    <location>
        <begin position="487"/>
        <end position="591"/>
    </location>
</feature>
<dbReference type="PRINTS" id="PR01488">
    <property type="entry name" value="RTXTOXINA"/>
</dbReference>
<dbReference type="InterPro" id="IPR024079">
    <property type="entry name" value="MetalloPept_cat_dom_sf"/>
</dbReference>
<dbReference type="InterPro" id="IPR001343">
    <property type="entry name" value="Hemolysn_Ca-bd"/>
</dbReference>
<dbReference type="Pfam" id="PF07705">
    <property type="entry name" value="CARDB"/>
    <property type="match status" value="11"/>
</dbReference>
<evidence type="ECO:0000256" key="2">
    <source>
        <dbReference type="ARBA" id="ARBA00022656"/>
    </source>
</evidence>
<keyword evidence="8" id="KW-1185">Reference proteome</keyword>
<dbReference type="PRINTS" id="PR00313">
    <property type="entry name" value="CABNDNGRPT"/>
</dbReference>
<evidence type="ECO:0000313" key="7">
    <source>
        <dbReference type="EMBL" id="EDX73576.1"/>
    </source>
</evidence>
<accession>B4VX95</accession>
<dbReference type="Pfam" id="PF00353">
    <property type="entry name" value="HemolysinCabind"/>
    <property type="match status" value="1"/>
</dbReference>
<name>B4VX95_9CYAN</name>